<dbReference type="RefSeq" id="WP_408081692.1">
    <property type="nucleotide sequence ID" value="NZ_JBELQA010000005.1"/>
</dbReference>
<dbReference type="PANTHER" id="PTHR30273">
    <property type="entry name" value="PERIPLASMIC SIGNAL SENSOR AND SIGMA FACTOR ACTIVATOR FECR-RELATED"/>
    <property type="match status" value="1"/>
</dbReference>
<feature type="domain" description="Protein FecR C-terminal" evidence="2">
    <location>
        <begin position="243"/>
        <end position="310"/>
    </location>
</feature>
<gene>
    <name evidence="3" type="ORF">ABS764_10230</name>
</gene>
<evidence type="ECO:0000259" key="2">
    <source>
        <dbReference type="Pfam" id="PF16344"/>
    </source>
</evidence>
<evidence type="ECO:0000313" key="3">
    <source>
        <dbReference type="EMBL" id="MFL9831223.1"/>
    </source>
</evidence>
<accession>A0ABW8XTJ4</accession>
<feature type="domain" description="FecR protein" evidence="1">
    <location>
        <begin position="107"/>
        <end position="198"/>
    </location>
</feature>
<dbReference type="Gene3D" id="2.60.120.1440">
    <property type="match status" value="1"/>
</dbReference>
<keyword evidence="4" id="KW-1185">Reference proteome</keyword>
<dbReference type="EMBL" id="JBELQA010000005">
    <property type="protein sequence ID" value="MFL9831223.1"/>
    <property type="molecule type" value="Genomic_DNA"/>
</dbReference>
<dbReference type="InterPro" id="IPR012373">
    <property type="entry name" value="Ferrdict_sens_TM"/>
</dbReference>
<dbReference type="InterPro" id="IPR032508">
    <property type="entry name" value="FecR_C"/>
</dbReference>
<evidence type="ECO:0000313" key="4">
    <source>
        <dbReference type="Proteomes" id="UP001629260"/>
    </source>
</evidence>
<protein>
    <submittedName>
        <fullName evidence="3">FecR family protein</fullName>
    </submittedName>
</protein>
<dbReference type="Pfam" id="PF04773">
    <property type="entry name" value="FecR"/>
    <property type="match status" value="1"/>
</dbReference>
<reference evidence="3 4" key="1">
    <citation type="submission" date="2024-06" db="EMBL/GenBank/DDBJ databases">
        <authorList>
            <person name="Kaempfer P."/>
            <person name="Viver T."/>
        </authorList>
    </citation>
    <scope>NUCLEOTIDE SEQUENCE [LARGE SCALE GENOMIC DNA]</scope>
    <source>
        <strain evidence="3 4">ST-87</strain>
    </source>
</reference>
<dbReference type="Proteomes" id="UP001629260">
    <property type="component" value="Unassembled WGS sequence"/>
</dbReference>
<evidence type="ECO:0000259" key="1">
    <source>
        <dbReference type="Pfam" id="PF04773"/>
    </source>
</evidence>
<organism evidence="3 4">
    <name type="scientific">Flavobacterium plantiphilum</name>
    <dbReference type="NCBI Taxonomy" id="3163297"/>
    <lineage>
        <taxon>Bacteria</taxon>
        <taxon>Pseudomonadati</taxon>
        <taxon>Bacteroidota</taxon>
        <taxon>Flavobacteriia</taxon>
        <taxon>Flavobacteriales</taxon>
        <taxon>Flavobacteriaceae</taxon>
        <taxon>Flavobacterium</taxon>
    </lineage>
</organism>
<proteinExistence type="predicted"/>
<sequence>MKITPELLKKYASHQCSEQEKEIIEQWLNETNQTEEEEEIPTSDFLEEKMWGTIKETIVAEPEKKANIFQKTTPWAIAASIALLIGLGIFKKSFSNADNPEKILVCKTLVREMKNITLSDGTVVHLNANSTLKIPEKFASNNRKIFLEGEAYFEVAKDSLRPFTIQTKKSETTVLGTKFNLSAYTKEPTTLTLDEGKVSFKDKKNKTKPLIILPNEQVILDDDSLVKTTVNTKYYKGWMNNTLYFTNESFLEIANKIERIYGVTIHIKKHQLKNQIYKGEFENPEIGNLLDDLSFVLKFRYEIKGNDIIIY</sequence>
<dbReference type="Gene3D" id="3.55.50.30">
    <property type="match status" value="1"/>
</dbReference>
<comment type="caution">
    <text evidence="3">The sequence shown here is derived from an EMBL/GenBank/DDBJ whole genome shotgun (WGS) entry which is preliminary data.</text>
</comment>
<name>A0ABW8XTJ4_9FLAO</name>
<dbReference type="PIRSF" id="PIRSF018266">
    <property type="entry name" value="FecR"/>
    <property type="match status" value="1"/>
</dbReference>
<dbReference type="PANTHER" id="PTHR30273:SF2">
    <property type="entry name" value="PROTEIN FECR"/>
    <property type="match status" value="1"/>
</dbReference>
<dbReference type="Pfam" id="PF16344">
    <property type="entry name" value="FecR_C"/>
    <property type="match status" value="1"/>
</dbReference>
<dbReference type="InterPro" id="IPR006860">
    <property type="entry name" value="FecR"/>
</dbReference>